<accession>A0A418DUZ3</accession>
<dbReference type="Proteomes" id="UP000285712">
    <property type="component" value="Unassembled WGS sequence"/>
</dbReference>
<evidence type="ECO:0000313" key="3">
    <source>
        <dbReference type="EMBL" id="RHZ00184.1"/>
    </source>
</evidence>
<dbReference type="Pfam" id="PF00856">
    <property type="entry name" value="SET"/>
    <property type="match status" value="1"/>
</dbReference>
<dbReference type="SUPFAM" id="SSF82199">
    <property type="entry name" value="SET domain"/>
    <property type="match status" value="1"/>
</dbReference>
<reference evidence="3 4" key="1">
    <citation type="submission" date="2018-08" db="EMBL/GenBank/DDBJ databases">
        <title>Aphanomyces genome sequencing and annotation.</title>
        <authorList>
            <person name="Minardi D."/>
            <person name="Oidtmann B."/>
            <person name="Van Der Giezen M."/>
            <person name="Studholme D.J."/>
        </authorList>
    </citation>
    <scope>NUCLEOTIDE SEQUENCE [LARGE SCALE GENOMIC DNA]</scope>
    <source>
        <strain evidence="3 4">Sv</strain>
    </source>
</reference>
<evidence type="ECO:0000256" key="1">
    <source>
        <dbReference type="SAM" id="MobiDB-lite"/>
    </source>
</evidence>
<dbReference type="InterPro" id="IPR001214">
    <property type="entry name" value="SET_dom"/>
</dbReference>
<name>A0A418DUZ3_APHAT</name>
<comment type="caution">
    <text evidence="3">The sequence shown here is derived from an EMBL/GenBank/DDBJ whole genome shotgun (WGS) entry which is preliminary data.</text>
</comment>
<evidence type="ECO:0000313" key="4">
    <source>
        <dbReference type="Proteomes" id="UP000285712"/>
    </source>
</evidence>
<dbReference type="PROSITE" id="PS50280">
    <property type="entry name" value="SET"/>
    <property type="match status" value="1"/>
</dbReference>
<sequence length="201" mass="22923">MKSLRSHVIHCHHGFDVKKVKRTPEERKARRAATYRKQYEKKKAKKGSQRPRVCKKRAARDSITVDDMSEGYGIHGHKNCILESKESTIPSGGYGVFVKSKVHAGDFLTEYSGQYSKSWPHPPDKRYTIGLPNNGGWIVGIRSAKKQHGYGSLVNRVDKFKDKNCEFVHEKNRMFLKAIKNIKAGTELLTTYGHGVRILKQ</sequence>
<organism evidence="3 4">
    <name type="scientific">Aphanomyces astaci</name>
    <name type="common">Crayfish plague agent</name>
    <dbReference type="NCBI Taxonomy" id="112090"/>
    <lineage>
        <taxon>Eukaryota</taxon>
        <taxon>Sar</taxon>
        <taxon>Stramenopiles</taxon>
        <taxon>Oomycota</taxon>
        <taxon>Saprolegniomycetes</taxon>
        <taxon>Saprolegniales</taxon>
        <taxon>Verrucalvaceae</taxon>
        <taxon>Aphanomyces</taxon>
    </lineage>
</organism>
<dbReference type="AlphaFoldDB" id="A0A418DUZ3"/>
<evidence type="ECO:0000259" key="2">
    <source>
        <dbReference type="PROSITE" id="PS50280"/>
    </source>
</evidence>
<feature type="region of interest" description="Disordered" evidence="1">
    <location>
        <begin position="24"/>
        <end position="59"/>
    </location>
</feature>
<proteinExistence type="predicted"/>
<protein>
    <recommendedName>
        <fullName evidence="2">SET domain-containing protein</fullName>
    </recommendedName>
</protein>
<feature type="domain" description="SET" evidence="2">
    <location>
        <begin position="80"/>
        <end position="193"/>
    </location>
</feature>
<gene>
    <name evidence="3" type="ORF">DYB35_012082</name>
</gene>
<dbReference type="EMBL" id="QUTG01001179">
    <property type="protein sequence ID" value="RHZ00184.1"/>
    <property type="molecule type" value="Genomic_DNA"/>
</dbReference>
<dbReference type="InterPro" id="IPR046341">
    <property type="entry name" value="SET_dom_sf"/>
</dbReference>
<dbReference type="Gene3D" id="2.170.270.10">
    <property type="entry name" value="SET domain"/>
    <property type="match status" value="1"/>
</dbReference>
<feature type="compositionally biased region" description="Basic residues" evidence="1">
    <location>
        <begin position="29"/>
        <end position="58"/>
    </location>
</feature>